<organism evidence="3 4">
    <name type="scientific">Sistotremastrum niveocremeum HHB9708</name>
    <dbReference type="NCBI Taxonomy" id="1314777"/>
    <lineage>
        <taxon>Eukaryota</taxon>
        <taxon>Fungi</taxon>
        <taxon>Dikarya</taxon>
        <taxon>Basidiomycota</taxon>
        <taxon>Agaricomycotina</taxon>
        <taxon>Agaricomycetes</taxon>
        <taxon>Sistotremastrales</taxon>
        <taxon>Sistotremastraceae</taxon>
        <taxon>Sertulicium</taxon>
        <taxon>Sertulicium niveocremeum</taxon>
    </lineage>
</organism>
<keyword evidence="4" id="KW-1185">Reference proteome</keyword>
<feature type="region of interest" description="Disordered" evidence="1">
    <location>
        <begin position="1"/>
        <end position="23"/>
    </location>
</feature>
<dbReference type="PROSITE" id="PS50835">
    <property type="entry name" value="IG_LIKE"/>
    <property type="match status" value="1"/>
</dbReference>
<dbReference type="EMBL" id="KV419415">
    <property type="protein sequence ID" value="KZS91419.1"/>
    <property type="molecule type" value="Genomic_DNA"/>
</dbReference>
<accession>A0A164SF73</accession>
<reference evidence="3 4" key="1">
    <citation type="journal article" date="2016" name="Mol. Biol. Evol.">
        <title>Comparative Genomics of Early-Diverging Mushroom-Forming Fungi Provides Insights into the Origins of Lignocellulose Decay Capabilities.</title>
        <authorList>
            <person name="Nagy L.G."/>
            <person name="Riley R."/>
            <person name="Tritt A."/>
            <person name="Adam C."/>
            <person name="Daum C."/>
            <person name="Floudas D."/>
            <person name="Sun H."/>
            <person name="Yadav J.S."/>
            <person name="Pangilinan J."/>
            <person name="Larsson K.H."/>
            <person name="Matsuura K."/>
            <person name="Barry K."/>
            <person name="Labutti K."/>
            <person name="Kuo R."/>
            <person name="Ohm R.A."/>
            <person name="Bhattacharya S.S."/>
            <person name="Shirouzu T."/>
            <person name="Yoshinaga Y."/>
            <person name="Martin F.M."/>
            <person name="Grigoriev I.V."/>
            <person name="Hibbett D.S."/>
        </authorList>
    </citation>
    <scope>NUCLEOTIDE SEQUENCE [LARGE SCALE GENOMIC DNA]</scope>
    <source>
        <strain evidence="3 4">HHB9708</strain>
    </source>
</reference>
<dbReference type="InterPro" id="IPR007110">
    <property type="entry name" value="Ig-like_dom"/>
</dbReference>
<feature type="domain" description="Ig-like" evidence="2">
    <location>
        <begin position="6"/>
        <end position="111"/>
    </location>
</feature>
<gene>
    <name evidence="3" type="ORF">SISNIDRAFT_467673</name>
</gene>
<name>A0A164SF73_9AGAM</name>
<dbReference type="Proteomes" id="UP000076722">
    <property type="component" value="Unassembled WGS sequence"/>
</dbReference>
<protein>
    <recommendedName>
        <fullName evidence="2">Ig-like domain-containing protein</fullName>
    </recommendedName>
</protein>
<evidence type="ECO:0000313" key="4">
    <source>
        <dbReference type="Proteomes" id="UP000076722"/>
    </source>
</evidence>
<sequence>MSTSNPELSSCRPSEKEVMAGPEQRQILSCDFAGTARKKGRERSVRWRAQLDPNAAIVPSAEKFSENEPQRCTAKTFNANLEMTISKTNINAQATCTVLVTRGVDKTREIRRLGRYWNSETSHPQPARFETSTTTFKDFTVPA</sequence>
<evidence type="ECO:0000313" key="3">
    <source>
        <dbReference type="EMBL" id="KZS91419.1"/>
    </source>
</evidence>
<feature type="compositionally biased region" description="Polar residues" evidence="1">
    <location>
        <begin position="1"/>
        <end position="12"/>
    </location>
</feature>
<dbReference type="AlphaFoldDB" id="A0A164SF73"/>
<proteinExistence type="predicted"/>
<evidence type="ECO:0000256" key="1">
    <source>
        <dbReference type="SAM" id="MobiDB-lite"/>
    </source>
</evidence>
<evidence type="ECO:0000259" key="2">
    <source>
        <dbReference type="PROSITE" id="PS50835"/>
    </source>
</evidence>